<evidence type="ECO:0000313" key="10">
    <source>
        <dbReference type="Proteomes" id="UP001201812"/>
    </source>
</evidence>
<evidence type="ECO:0000256" key="3">
    <source>
        <dbReference type="ARBA" id="ARBA00008321"/>
    </source>
</evidence>
<dbReference type="EMBL" id="JAKKPZ010000019">
    <property type="protein sequence ID" value="KAI1712116.1"/>
    <property type="molecule type" value="Genomic_DNA"/>
</dbReference>
<keyword evidence="9" id="KW-0328">Glycosyltransferase</keyword>
<evidence type="ECO:0000313" key="9">
    <source>
        <dbReference type="EMBL" id="KAI1712116.1"/>
    </source>
</evidence>
<keyword evidence="7 8" id="KW-0472">Membrane</keyword>
<comment type="pathway">
    <text evidence="2">Glycolipid biosynthesis; glycosylphosphatidylinositol-anchor biosynthesis.</text>
</comment>
<evidence type="ECO:0000256" key="5">
    <source>
        <dbReference type="ARBA" id="ARBA00022692"/>
    </source>
</evidence>
<comment type="caution">
    <text evidence="9">The sequence shown here is derived from an EMBL/GenBank/DDBJ whole genome shotgun (WGS) entry which is preliminary data.</text>
</comment>
<dbReference type="PANTHER" id="PTHR12982">
    <property type="entry name" value="PHOSPHATIDYLINOSITOL GLYCAN, CLASS C"/>
    <property type="match status" value="1"/>
</dbReference>
<evidence type="ECO:0000256" key="7">
    <source>
        <dbReference type="ARBA" id="ARBA00023136"/>
    </source>
</evidence>
<keyword evidence="4" id="KW-0337">GPI-anchor biosynthesis</keyword>
<comment type="similarity">
    <text evidence="3">Belongs to the PIGC family.</text>
</comment>
<name>A0AAD4MZX0_9BILA</name>
<evidence type="ECO:0000256" key="6">
    <source>
        <dbReference type="ARBA" id="ARBA00022989"/>
    </source>
</evidence>
<dbReference type="AlphaFoldDB" id="A0AAD4MZX0"/>
<keyword evidence="9" id="KW-0808">Transferase</keyword>
<feature type="transmembrane region" description="Helical" evidence="8">
    <location>
        <begin position="117"/>
        <end position="134"/>
    </location>
</feature>
<evidence type="ECO:0000256" key="2">
    <source>
        <dbReference type="ARBA" id="ARBA00004687"/>
    </source>
</evidence>
<evidence type="ECO:0000256" key="4">
    <source>
        <dbReference type="ARBA" id="ARBA00022502"/>
    </source>
</evidence>
<protein>
    <submittedName>
        <fullName evidence="9">Phosphatidylinositol n-acetylglucosaminyltransferase domain-containing protein</fullName>
    </submittedName>
</protein>
<feature type="transmembrane region" description="Helical" evidence="8">
    <location>
        <begin position="223"/>
        <end position="242"/>
    </location>
</feature>
<accession>A0AAD4MZX0</accession>
<evidence type="ECO:0000256" key="8">
    <source>
        <dbReference type="SAM" id="Phobius"/>
    </source>
</evidence>
<feature type="transmembrane region" description="Helical" evidence="8">
    <location>
        <begin position="146"/>
        <end position="164"/>
    </location>
</feature>
<sequence>MGLYKEESYAWSNALYKASLGGFPDNYSDEKQFLSQLKKNVTVVRYTFGEAVAGACRIMGQVDIVCLYLLIFEHVQMKQLEAHKLLALATTFALFCGALYMSLNFKHFTLDVVMDRLRTLITLLLFGYGFIPLIRTLTTSISTDTIYAVSISLFFLSLIFHDYGMNAPIVSTTFSVNLSFASSIFLISRVENDELAFYLMALSLCAFCFWPRLRNTIFQANEYFLPPALLALLCPVSIILVYEGLESLPLTIIHANLHVFIVLMCPYLLVHMQRYKNTIHGPWDEASLSQTLKILPDRPF</sequence>
<keyword evidence="10" id="KW-1185">Reference proteome</keyword>
<feature type="transmembrane region" description="Helical" evidence="8">
    <location>
        <begin position="248"/>
        <end position="270"/>
    </location>
</feature>
<dbReference type="GO" id="GO:0000506">
    <property type="term" value="C:glycosylphosphatidylinositol-N-acetylglucosaminyltransferase (GPI-GnT) complex"/>
    <property type="evidence" value="ECO:0007669"/>
    <property type="project" value="TreeGrafter"/>
</dbReference>
<organism evidence="9 10">
    <name type="scientific">Ditylenchus destructor</name>
    <dbReference type="NCBI Taxonomy" id="166010"/>
    <lineage>
        <taxon>Eukaryota</taxon>
        <taxon>Metazoa</taxon>
        <taxon>Ecdysozoa</taxon>
        <taxon>Nematoda</taxon>
        <taxon>Chromadorea</taxon>
        <taxon>Rhabditida</taxon>
        <taxon>Tylenchina</taxon>
        <taxon>Tylenchomorpha</taxon>
        <taxon>Sphaerularioidea</taxon>
        <taxon>Anguinidae</taxon>
        <taxon>Anguininae</taxon>
        <taxon>Ditylenchus</taxon>
    </lineage>
</organism>
<keyword evidence="5 8" id="KW-0812">Transmembrane</keyword>
<keyword evidence="6 8" id="KW-1133">Transmembrane helix</keyword>
<feature type="transmembrane region" description="Helical" evidence="8">
    <location>
        <begin position="195"/>
        <end position="211"/>
    </location>
</feature>
<evidence type="ECO:0000256" key="1">
    <source>
        <dbReference type="ARBA" id="ARBA00004141"/>
    </source>
</evidence>
<dbReference type="GO" id="GO:0016757">
    <property type="term" value="F:glycosyltransferase activity"/>
    <property type="evidence" value="ECO:0007669"/>
    <property type="project" value="UniProtKB-KW"/>
</dbReference>
<dbReference type="Pfam" id="PF06432">
    <property type="entry name" value="GPI2"/>
    <property type="match status" value="1"/>
</dbReference>
<dbReference type="PANTHER" id="PTHR12982:SF0">
    <property type="entry name" value="PHOSPHATIDYLINOSITOL N-ACETYLGLUCOSAMINYLTRANSFERASE SUBUNIT C"/>
    <property type="match status" value="1"/>
</dbReference>
<gene>
    <name evidence="9" type="ORF">DdX_09658</name>
</gene>
<reference evidence="9" key="1">
    <citation type="submission" date="2022-01" db="EMBL/GenBank/DDBJ databases">
        <title>Genome Sequence Resource for Two Populations of Ditylenchus destructor, the Migratory Endoparasitic Phytonematode.</title>
        <authorList>
            <person name="Zhang H."/>
            <person name="Lin R."/>
            <person name="Xie B."/>
        </authorList>
    </citation>
    <scope>NUCLEOTIDE SEQUENCE</scope>
    <source>
        <strain evidence="9">BazhouSP</strain>
    </source>
</reference>
<comment type="subcellular location">
    <subcellularLocation>
        <location evidence="1">Membrane</location>
        <topology evidence="1">Multi-pass membrane protein</topology>
    </subcellularLocation>
</comment>
<proteinExistence type="inferred from homology"/>
<dbReference type="Proteomes" id="UP001201812">
    <property type="component" value="Unassembled WGS sequence"/>
</dbReference>
<dbReference type="PIRSF" id="PIRSF016104">
    <property type="entry name" value="GPI2"/>
    <property type="match status" value="1"/>
</dbReference>
<dbReference type="InterPro" id="IPR009450">
    <property type="entry name" value="Plno_GlcNAc_GPI2"/>
</dbReference>
<feature type="transmembrane region" description="Helical" evidence="8">
    <location>
        <begin position="85"/>
        <end position="105"/>
    </location>
</feature>
<dbReference type="GO" id="GO:0006506">
    <property type="term" value="P:GPI anchor biosynthetic process"/>
    <property type="evidence" value="ECO:0007669"/>
    <property type="project" value="UniProtKB-KW"/>
</dbReference>